<dbReference type="Pfam" id="PF07717">
    <property type="entry name" value="OB_NTP_bind"/>
    <property type="match status" value="1"/>
</dbReference>
<dbReference type="InterPro" id="IPR056371">
    <property type="entry name" value="DHX37-like_C"/>
</dbReference>
<feature type="compositionally biased region" description="Low complexity" evidence="8">
    <location>
        <begin position="546"/>
        <end position="559"/>
    </location>
</feature>
<dbReference type="SMART" id="SM00487">
    <property type="entry name" value="DEXDc"/>
    <property type="match status" value="1"/>
</dbReference>
<dbReference type="PROSITE" id="PS51194">
    <property type="entry name" value="HELICASE_CTER"/>
    <property type="match status" value="1"/>
</dbReference>
<evidence type="ECO:0000256" key="7">
    <source>
        <dbReference type="ARBA" id="ARBA00047984"/>
    </source>
</evidence>
<sequence>MSQPRKRHNVKGRQHKRGDVHGVVVTASGAKVTIDSNAAVLDANLINTSVKQEQQKKNAQNDLPPEKRMTSTQKKRMEKYVQAQLKKEERGRLLEKLSASATQGSAGVTLQETKHLSRMLKPKVDKKRAFGEIDSASESEDEPEDDMPALPTVHLETVSAPREVADFAMTPAAPAAGARPVNVARIASAQPAPARRSEPATAAEPTPAPAPATAPAPVPAAGVPATDAPMDTDAPVVAAPRLISSTKTHRNSSGKAFYVTVNRKAEIQEARMRLPVCHEEQPIMESIMENDIVVISGETGSGKTTQVPQFLYEAGFGHPDSDRPGRIAITEPRRVAAVSMAKRVAEEMSLSDKKVSYQIRYEGTVSDETSILFMTDGVLLKQISTDFLLTGYSAIIIDEAHERNLNTDILIGLLSRIVPLRRKMMEEQRQMGLKKTIMPLKVIIMSATMRVADFTENTQLFKTPPPVINVDARQFPVTVHFNRRTPLDGHVDAAFKKICKINRRLPPGGILVFLTGQDEITDLCKKLRKKFPEKALTSDAEESTTSANAQAADQGQASSDVFDEIELNPNFADDRDDFDDANDDTAFDSADDSEESGDEDDELLEEVITPDGKATPLHVLPLYSILAPEKQMLVFEEPPAGTRLCVVATNVAETSITIPGIKYVVDCGKAKQRNYDMNTGIQTFNVSWISKASADQRSGRAGRTGPGHCYRLFSSAVFDNHFPQFSDPEIVGMPIENVVLQMKSMNIDNIVNFPFPTPPARRAIEKAEELLVYLGALEATSKKIIQAGKVIASFPISPRFAKMLILSKQRNCLPYAIAIVAALTVGDPFIQETFIEGDGNDELDAMVQEASSTGEEVNPQLLKQIAQAQKKNRRVQYLQAQAKFTSGTLRSDALKYLRAIIAYDEAADPDAFCEQYLLRPKAMNEIRKLRRQLTNLVNSVDSHAGATMPLTMPLPSPEQEQLLCQALFCGFVDQVATLSDAAAAAAVAGPNGLPRGTGTASRPYQTMFQEELTYIHPTSCVARRAGGPAPAFLVFLDLVRTTKRVQMKTCTEVRPTWLARLGAGLCQYSDPLENPPARYVPERDTLVAFCEGLYGPRRWILPVVEIPHPAGLDRMKLFARHLLEGDVAFGLREHATADRLITKPLVIQKPWTHARSVDFVQALVREKVDSKQALRRIWLRQPKFLLKEYLLWVKPEFHTAVSATWPPALDPPVAPSASDVAMRI</sequence>
<dbReference type="InterPro" id="IPR001650">
    <property type="entry name" value="Helicase_C-like"/>
</dbReference>
<dbReference type="Gene3D" id="3.40.50.300">
    <property type="entry name" value="P-loop containing nucleotide triphosphate hydrolases"/>
    <property type="match status" value="2"/>
</dbReference>
<dbReference type="OMA" id="KYAYHCA"/>
<evidence type="ECO:0000259" key="9">
    <source>
        <dbReference type="PROSITE" id="PS51192"/>
    </source>
</evidence>
<keyword evidence="4" id="KW-0378">Hydrolase</keyword>
<feature type="domain" description="Helicase ATP-binding" evidence="9">
    <location>
        <begin position="284"/>
        <end position="467"/>
    </location>
</feature>
<keyword evidence="6" id="KW-0067">ATP-binding</keyword>
<dbReference type="GO" id="GO:0005524">
    <property type="term" value="F:ATP binding"/>
    <property type="evidence" value="ECO:0007669"/>
    <property type="project" value="UniProtKB-KW"/>
</dbReference>
<evidence type="ECO:0000259" key="10">
    <source>
        <dbReference type="PROSITE" id="PS51194"/>
    </source>
</evidence>
<dbReference type="EMBL" id="KB932201">
    <property type="protein sequence ID" value="KCV73087.1"/>
    <property type="molecule type" value="Genomic_DNA"/>
</dbReference>
<feature type="compositionally biased region" description="Pro residues" evidence="8">
    <location>
        <begin position="206"/>
        <end position="218"/>
    </location>
</feature>
<dbReference type="InterPro" id="IPR014001">
    <property type="entry name" value="Helicase_ATP-bd"/>
</dbReference>
<dbReference type="PANTHER" id="PTHR18934:SF99">
    <property type="entry name" value="ATP-DEPENDENT RNA HELICASE DHX37-RELATED"/>
    <property type="match status" value="1"/>
</dbReference>
<dbReference type="SMART" id="SM00490">
    <property type="entry name" value="HELICc"/>
    <property type="match status" value="1"/>
</dbReference>
<dbReference type="InterPro" id="IPR027417">
    <property type="entry name" value="P-loop_NTPase"/>
</dbReference>
<dbReference type="Pfam" id="PF23362">
    <property type="entry name" value="DHX37_C"/>
    <property type="match status" value="1"/>
</dbReference>
<feature type="compositionally biased region" description="Basic residues" evidence="8">
    <location>
        <begin position="1"/>
        <end position="18"/>
    </location>
</feature>
<dbReference type="InterPro" id="IPR011545">
    <property type="entry name" value="DEAD/DEAH_box_helicase_dom"/>
</dbReference>
<dbReference type="RefSeq" id="XP_009492788.1">
    <property type="nucleotide sequence ID" value="XM_009494513.1"/>
</dbReference>
<keyword evidence="12" id="KW-1185">Reference proteome</keyword>
<feature type="region of interest" description="Disordered" evidence="8">
    <location>
        <begin position="189"/>
        <end position="232"/>
    </location>
</feature>
<feature type="compositionally biased region" description="Acidic residues" evidence="8">
    <location>
        <begin position="574"/>
        <end position="601"/>
    </location>
</feature>
<feature type="domain" description="Helicase C-terminal" evidence="10">
    <location>
        <begin position="490"/>
        <end position="746"/>
    </location>
</feature>
<dbReference type="EC" id="3.6.4.13" evidence="2"/>
<feature type="region of interest" description="Disordered" evidence="8">
    <location>
        <begin position="1"/>
        <end position="22"/>
    </location>
</feature>
<dbReference type="PROSITE" id="PS51192">
    <property type="entry name" value="HELICASE_ATP_BIND_1"/>
    <property type="match status" value="1"/>
</dbReference>
<dbReference type="GO" id="GO:0000462">
    <property type="term" value="P:maturation of SSU-rRNA from tricistronic rRNA transcript (SSU-rRNA, 5.8S rRNA, LSU-rRNA)"/>
    <property type="evidence" value="ECO:0007669"/>
    <property type="project" value="TreeGrafter"/>
</dbReference>
<evidence type="ECO:0000256" key="8">
    <source>
        <dbReference type="SAM" id="MobiDB-lite"/>
    </source>
</evidence>
<feature type="region of interest" description="Disordered" evidence="8">
    <location>
        <begin position="127"/>
        <end position="148"/>
    </location>
</feature>
<dbReference type="GO" id="GO:0003724">
    <property type="term" value="F:RNA helicase activity"/>
    <property type="evidence" value="ECO:0007669"/>
    <property type="project" value="UniProtKB-EC"/>
</dbReference>
<dbReference type="STRING" id="691883.A0A058ZHV3"/>
<dbReference type="GeneID" id="20525357"/>
<dbReference type="GO" id="GO:0016787">
    <property type="term" value="F:hydrolase activity"/>
    <property type="evidence" value="ECO:0007669"/>
    <property type="project" value="UniProtKB-KW"/>
</dbReference>
<dbReference type="SUPFAM" id="SSF52540">
    <property type="entry name" value="P-loop containing nucleoside triphosphate hydrolases"/>
    <property type="match status" value="1"/>
</dbReference>
<evidence type="ECO:0000256" key="4">
    <source>
        <dbReference type="ARBA" id="ARBA00022801"/>
    </source>
</evidence>
<dbReference type="eggNOG" id="KOG0926">
    <property type="taxonomic scope" value="Eukaryota"/>
</dbReference>
<dbReference type="Pfam" id="PF00270">
    <property type="entry name" value="DEAD"/>
    <property type="match status" value="1"/>
</dbReference>
<protein>
    <recommendedName>
        <fullName evidence="2">RNA helicase</fullName>
        <ecNumber evidence="2">3.6.4.13</ecNumber>
    </recommendedName>
</protein>
<feature type="compositionally biased region" description="Low complexity" evidence="8">
    <location>
        <begin position="219"/>
        <end position="229"/>
    </location>
</feature>
<dbReference type="InterPro" id="IPR002464">
    <property type="entry name" value="DNA/RNA_helicase_DEAH_CS"/>
</dbReference>
<evidence type="ECO:0000256" key="6">
    <source>
        <dbReference type="ARBA" id="ARBA00022840"/>
    </source>
</evidence>
<dbReference type="InterPro" id="IPR011709">
    <property type="entry name" value="DEAD-box_helicase_OB_fold"/>
</dbReference>
<keyword evidence="3" id="KW-0547">Nucleotide-binding</keyword>
<proteinExistence type="inferred from homology"/>
<dbReference type="CDD" id="cd17982">
    <property type="entry name" value="DEXHc_DHX37"/>
    <property type="match status" value="1"/>
</dbReference>
<reference evidence="11" key="1">
    <citation type="submission" date="2013-04" db="EMBL/GenBank/DDBJ databases">
        <title>The Genome Sequence of Fonticula alba ATCC 38817.</title>
        <authorList>
            <consortium name="The Broad Institute Genomics Platform"/>
            <person name="Russ C."/>
            <person name="Cuomo C."/>
            <person name="Burger G."/>
            <person name="Gray M.W."/>
            <person name="Holland P.W.H."/>
            <person name="King N."/>
            <person name="Lang F.B.F."/>
            <person name="Roger A.J."/>
            <person name="Ruiz-Trillo I."/>
            <person name="Brown M."/>
            <person name="Walker B."/>
            <person name="Young S."/>
            <person name="Zeng Q."/>
            <person name="Gargeya S."/>
            <person name="Fitzgerald M."/>
            <person name="Haas B."/>
            <person name="Abouelleil A."/>
            <person name="Allen A.W."/>
            <person name="Alvarado L."/>
            <person name="Arachchi H.M."/>
            <person name="Berlin A.M."/>
            <person name="Chapman S.B."/>
            <person name="Gainer-Dewar J."/>
            <person name="Goldberg J."/>
            <person name="Griggs A."/>
            <person name="Gujja S."/>
            <person name="Hansen M."/>
            <person name="Howarth C."/>
            <person name="Imamovic A."/>
            <person name="Ireland A."/>
            <person name="Larimer J."/>
            <person name="McCowan C."/>
            <person name="Murphy C."/>
            <person name="Pearson M."/>
            <person name="Poon T.W."/>
            <person name="Priest M."/>
            <person name="Roberts A."/>
            <person name="Saif S."/>
            <person name="Shea T."/>
            <person name="Sisk P."/>
            <person name="Sykes S."/>
            <person name="Wortman J."/>
            <person name="Nusbaum C."/>
            <person name="Birren B."/>
        </authorList>
    </citation>
    <scope>NUCLEOTIDE SEQUENCE [LARGE SCALE GENOMIC DNA]</scope>
    <source>
        <strain evidence="11">ATCC 38817</strain>
    </source>
</reference>
<accession>A0A058ZHV3</accession>
<keyword evidence="5" id="KW-0347">Helicase</keyword>
<evidence type="ECO:0000256" key="3">
    <source>
        <dbReference type="ARBA" id="ARBA00022741"/>
    </source>
</evidence>
<dbReference type="GO" id="GO:0005730">
    <property type="term" value="C:nucleolus"/>
    <property type="evidence" value="ECO:0007669"/>
    <property type="project" value="TreeGrafter"/>
</dbReference>
<dbReference type="PROSITE" id="PS00690">
    <property type="entry name" value="DEAH_ATP_HELICASE"/>
    <property type="match status" value="1"/>
</dbReference>
<dbReference type="Proteomes" id="UP000030693">
    <property type="component" value="Unassembled WGS sequence"/>
</dbReference>
<feature type="region of interest" description="Disordered" evidence="8">
    <location>
        <begin position="535"/>
        <end position="601"/>
    </location>
</feature>
<gene>
    <name evidence="11" type="ORF">H696_00632</name>
</gene>
<evidence type="ECO:0000313" key="11">
    <source>
        <dbReference type="EMBL" id="KCV73087.1"/>
    </source>
</evidence>
<dbReference type="InterPro" id="IPR007502">
    <property type="entry name" value="Helicase-assoc_dom"/>
</dbReference>
<dbReference type="OrthoDB" id="10253254at2759"/>
<evidence type="ECO:0000313" key="12">
    <source>
        <dbReference type="Proteomes" id="UP000030693"/>
    </source>
</evidence>
<feature type="region of interest" description="Disordered" evidence="8">
    <location>
        <begin position="49"/>
        <end position="77"/>
    </location>
</feature>
<evidence type="ECO:0000256" key="2">
    <source>
        <dbReference type="ARBA" id="ARBA00012552"/>
    </source>
</evidence>
<dbReference type="FunFam" id="3.40.50.300:FF:000637">
    <property type="entry name" value="ATP-dependent RNA helicase DHX37/DHR1"/>
    <property type="match status" value="1"/>
</dbReference>
<dbReference type="SMART" id="SM00847">
    <property type="entry name" value="HA2"/>
    <property type="match status" value="1"/>
</dbReference>
<dbReference type="Pfam" id="PF21010">
    <property type="entry name" value="HA2_C"/>
    <property type="match status" value="1"/>
</dbReference>
<organism evidence="11">
    <name type="scientific">Fonticula alba</name>
    <name type="common">Slime mold</name>
    <dbReference type="NCBI Taxonomy" id="691883"/>
    <lineage>
        <taxon>Eukaryota</taxon>
        <taxon>Rotosphaerida</taxon>
        <taxon>Fonticulaceae</taxon>
        <taxon>Fonticula</taxon>
    </lineage>
</organism>
<name>A0A058ZHV3_FONAL</name>
<comment type="similarity">
    <text evidence="1">Belongs to the DEAD box helicase family. DEAH subfamily.</text>
</comment>
<dbReference type="Pfam" id="PF00271">
    <property type="entry name" value="Helicase_C"/>
    <property type="match status" value="1"/>
</dbReference>
<comment type="catalytic activity">
    <reaction evidence="7">
        <text>ATP + H2O = ADP + phosphate + H(+)</text>
        <dbReference type="Rhea" id="RHEA:13065"/>
        <dbReference type="ChEBI" id="CHEBI:15377"/>
        <dbReference type="ChEBI" id="CHEBI:15378"/>
        <dbReference type="ChEBI" id="CHEBI:30616"/>
        <dbReference type="ChEBI" id="CHEBI:43474"/>
        <dbReference type="ChEBI" id="CHEBI:456216"/>
        <dbReference type="EC" id="3.6.4.13"/>
    </reaction>
</comment>
<dbReference type="GO" id="GO:0003723">
    <property type="term" value="F:RNA binding"/>
    <property type="evidence" value="ECO:0007669"/>
    <property type="project" value="TreeGrafter"/>
</dbReference>
<evidence type="ECO:0000256" key="1">
    <source>
        <dbReference type="ARBA" id="ARBA00008792"/>
    </source>
</evidence>
<dbReference type="CDD" id="cd18791">
    <property type="entry name" value="SF2_C_RHA"/>
    <property type="match status" value="1"/>
</dbReference>
<dbReference type="PANTHER" id="PTHR18934">
    <property type="entry name" value="ATP-DEPENDENT RNA HELICASE"/>
    <property type="match status" value="1"/>
</dbReference>
<feature type="compositionally biased region" description="Polar residues" evidence="8">
    <location>
        <begin position="49"/>
        <end position="61"/>
    </location>
</feature>
<dbReference type="AlphaFoldDB" id="A0A058ZHV3"/>
<evidence type="ECO:0000256" key="5">
    <source>
        <dbReference type="ARBA" id="ARBA00022806"/>
    </source>
</evidence>
<feature type="compositionally biased region" description="Acidic residues" evidence="8">
    <location>
        <begin position="135"/>
        <end position="147"/>
    </location>
</feature>
<dbReference type="Gene3D" id="1.20.120.1080">
    <property type="match status" value="1"/>
</dbReference>